<dbReference type="EMBL" id="CP022932">
    <property type="protein sequence ID" value="ASV33349.1"/>
    <property type="molecule type" value="Genomic_DNA"/>
</dbReference>
<dbReference type="NCBIfam" id="TIGR01414">
    <property type="entry name" value="autotrans_barl"/>
    <property type="match status" value="1"/>
</dbReference>
<reference evidence="1" key="1">
    <citation type="submission" date="2017-08" db="EMBL/GenBank/DDBJ databases">
        <title>Genome sequence of Candidatus Hamiltonella defensa from Acyrthosiphon pisum strain MI47.</title>
        <authorList>
            <person name="Patel V.A."/>
            <person name="Chevignon G."/>
            <person name="Russell J.A."/>
            <person name="Oliver K.M."/>
        </authorList>
    </citation>
    <scope>NUCLEOTIDE SEQUENCE</scope>
    <source>
        <strain evidence="1">MI47</strain>
    </source>
</reference>
<proteinExistence type="predicted"/>
<evidence type="ECO:0000313" key="1">
    <source>
        <dbReference type="EMBL" id="ASV33349.1"/>
    </source>
</evidence>
<protein>
    <submittedName>
        <fullName evidence="1">Autotransporter outer membrane beta-barrel domain-containing protein</fullName>
    </submittedName>
</protein>
<dbReference type="InterPro" id="IPR006315">
    <property type="entry name" value="OM_autotransptr_brl_dom"/>
</dbReference>
<dbReference type="Proteomes" id="UP000792865">
    <property type="component" value="Chromosome"/>
</dbReference>
<gene>
    <name evidence="1" type="ORF">CJJ18_03985</name>
</gene>
<sequence>MSYLALWEFLRTLIRARLHLWGHVAQQIGKKEYADTRGTIGVKYHFQ</sequence>
<dbReference type="AlphaFoldDB" id="A0AAC9VLL0"/>
<dbReference type="GO" id="GO:0019867">
    <property type="term" value="C:outer membrane"/>
    <property type="evidence" value="ECO:0007669"/>
    <property type="project" value="InterPro"/>
</dbReference>
<evidence type="ECO:0000313" key="2">
    <source>
        <dbReference type="Proteomes" id="UP000792865"/>
    </source>
</evidence>
<dbReference type="RefSeq" id="WP_015873571.1">
    <property type="nucleotide sequence ID" value="NZ_CADIJI010000089.1"/>
</dbReference>
<dbReference type="GeneID" id="70692035"/>
<name>A0AAC9VLL0_9ENTR</name>
<accession>A0AAC9VLL0</accession>
<organism evidence="1 2">
    <name type="scientific">Candidatus Williamhamiltonella defendens</name>
    <dbReference type="NCBI Taxonomy" id="138072"/>
    <lineage>
        <taxon>Bacteria</taxon>
        <taxon>Pseudomonadati</taxon>
        <taxon>Pseudomonadota</taxon>
        <taxon>Gammaproteobacteria</taxon>
        <taxon>Enterobacterales</taxon>
        <taxon>Enterobacteriaceae</taxon>
        <taxon>aphid secondary symbionts</taxon>
        <taxon>Candidatus Williamhamiltonella</taxon>
    </lineage>
</organism>